<name>A0A1S1MU08_9GAMM</name>
<gene>
    <name evidence="2" type="ORF">BET10_20915</name>
</gene>
<keyword evidence="1" id="KW-0812">Transmembrane</keyword>
<accession>A0A1S1MU08</accession>
<dbReference type="EMBL" id="MKJU01000032">
    <property type="protein sequence ID" value="OHU87386.1"/>
    <property type="molecule type" value="Genomic_DNA"/>
</dbReference>
<dbReference type="STRING" id="1859457.BET10_20915"/>
<keyword evidence="3" id="KW-1185">Reference proteome</keyword>
<keyword evidence="1" id="KW-0472">Membrane</keyword>
<evidence type="ECO:0000313" key="3">
    <source>
        <dbReference type="Proteomes" id="UP000179786"/>
    </source>
</evidence>
<dbReference type="RefSeq" id="WP_070987384.1">
    <property type="nucleotide sequence ID" value="NZ_MKJU01000032.1"/>
</dbReference>
<comment type="caution">
    <text evidence="2">The sequence shown here is derived from an EMBL/GenBank/DDBJ whole genome shotgun (WGS) entry which is preliminary data.</text>
</comment>
<evidence type="ECO:0000313" key="2">
    <source>
        <dbReference type="EMBL" id="OHU87386.1"/>
    </source>
</evidence>
<reference evidence="2 3" key="1">
    <citation type="submission" date="2016-09" db="EMBL/GenBank/DDBJ databases">
        <title>Pseudoalteromonas amylolytica sp. nov., isolated from the surface seawater.</title>
        <authorList>
            <person name="Wu Y.-H."/>
            <person name="Cheng H."/>
            <person name="Jin X.-B."/>
            <person name="Wang C.-S."/>
            <person name="Xu X.-W."/>
        </authorList>
    </citation>
    <scope>NUCLEOTIDE SEQUENCE [LARGE SCALE GENOMIC DNA]</scope>
    <source>
        <strain evidence="2 3">JW1</strain>
    </source>
</reference>
<sequence>MDKRFKSFQAFYPFYLEQHQNPWCRACHYLGSTLVIITCLAALYWQNPLYLLLAPCAGYGFAWVGHFVFEQNRPATFTHPFYSLLADWLMYWRWITRQD</sequence>
<dbReference type="Pfam" id="PF06127">
    <property type="entry name" value="Mpo1-like"/>
    <property type="match status" value="1"/>
</dbReference>
<feature type="transmembrane region" description="Helical" evidence="1">
    <location>
        <begin position="26"/>
        <end position="45"/>
    </location>
</feature>
<organism evidence="2 3">
    <name type="scientific">Pseudoalteromonas amylolytica</name>
    <dbReference type="NCBI Taxonomy" id="1859457"/>
    <lineage>
        <taxon>Bacteria</taxon>
        <taxon>Pseudomonadati</taxon>
        <taxon>Pseudomonadota</taxon>
        <taxon>Gammaproteobacteria</taxon>
        <taxon>Alteromonadales</taxon>
        <taxon>Pseudoalteromonadaceae</taxon>
        <taxon>Pseudoalteromonas</taxon>
    </lineage>
</organism>
<dbReference type="PANTHER" id="PTHR34205">
    <property type="entry name" value="TRANSMEMBRANE PROTEIN"/>
    <property type="match status" value="1"/>
</dbReference>
<feature type="transmembrane region" description="Helical" evidence="1">
    <location>
        <begin position="51"/>
        <end position="69"/>
    </location>
</feature>
<evidence type="ECO:0008006" key="4">
    <source>
        <dbReference type="Google" id="ProtNLM"/>
    </source>
</evidence>
<protein>
    <recommendedName>
        <fullName evidence="4">DUF962 domain-containing protein</fullName>
    </recommendedName>
</protein>
<dbReference type="Proteomes" id="UP000179786">
    <property type="component" value="Unassembled WGS sequence"/>
</dbReference>
<evidence type="ECO:0000256" key="1">
    <source>
        <dbReference type="SAM" id="Phobius"/>
    </source>
</evidence>
<dbReference type="PANTHER" id="PTHR34205:SF2">
    <property type="entry name" value="DUF962 DOMAIN-CONTAINING PROTEIN"/>
    <property type="match status" value="1"/>
</dbReference>
<proteinExistence type="predicted"/>
<dbReference type="OrthoDB" id="7356072at2"/>
<keyword evidence="1" id="KW-1133">Transmembrane helix</keyword>
<dbReference type="AlphaFoldDB" id="A0A1S1MU08"/>
<dbReference type="InterPro" id="IPR009305">
    <property type="entry name" value="Mpo1-like"/>
</dbReference>